<gene>
    <name evidence="2" type="ORF">PGTUg99_004888</name>
</gene>
<reference evidence="2 3" key="1">
    <citation type="submission" date="2019-05" db="EMBL/GenBank/DDBJ databases">
        <title>Emergence of the Ug99 lineage of the wheat stem rust pathogen through somatic hybridization.</title>
        <authorList>
            <person name="Li F."/>
            <person name="Upadhyaya N.M."/>
            <person name="Sperschneider J."/>
            <person name="Matny O."/>
            <person name="Nguyen-Phuc H."/>
            <person name="Mago R."/>
            <person name="Raley C."/>
            <person name="Miller M.E."/>
            <person name="Silverstein K.A.T."/>
            <person name="Henningsen E."/>
            <person name="Hirsch C.D."/>
            <person name="Visser B."/>
            <person name="Pretorius Z.A."/>
            <person name="Steffenson B.J."/>
            <person name="Schwessinger B."/>
            <person name="Dodds P.N."/>
            <person name="Figueroa M."/>
        </authorList>
    </citation>
    <scope>NUCLEOTIDE SEQUENCE [LARGE SCALE GENOMIC DNA]</scope>
    <source>
        <strain evidence="2 3">Ug99</strain>
    </source>
</reference>
<sequence>MDCKILDMAPAISTLKKQSHPFFTRAPFDISSPKTPAIPAGSTYGQLPSDSGVTFNDPETGQEINMKVHLLGYGSASMALIRDHTYLLSGRLICLNLKTPPLLYYDQDLTFPMGLTESLLISLSNKTAVWGFGIVISKHEREDSALGQTNFNSLHVVMRHTDYDNQVSFNVSYKIPGNRNLAKTFGLFQPGREMLLSGTLTGYDKSQKMLQALSVSLSLGPDSSTGSMSSIDTLPSNPRKQYHGDELDSEDPLIKNPVSGILSSIPTETADCTVLSTEPPTGTKRRYNKKAKTEVTKAPIPGCSN</sequence>
<evidence type="ECO:0000256" key="1">
    <source>
        <dbReference type="SAM" id="MobiDB-lite"/>
    </source>
</evidence>
<feature type="region of interest" description="Disordered" evidence="1">
    <location>
        <begin position="271"/>
        <end position="305"/>
    </location>
</feature>
<feature type="compositionally biased region" description="Polar residues" evidence="1">
    <location>
        <begin position="220"/>
        <end position="239"/>
    </location>
</feature>
<protein>
    <submittedName>
        <fullName evidence="2">Uncharacterized protein</fullName>
    </submittedName>
</protein>
<name>A0A5B0QGA6_PUCGR</name>
<dbReference type="EMBL" id="VDEP01000281">
    <property type="protein sequence ID" value="KAA1112182.1"/>
    <property type="molecule type" value="Genomic_DNA"/>
</dbReference>
<organism evidence="2 3">
    <name type="scientific">Puccinia graminis f. sp. tritici</name>
    <dbReference type="NCBI Taxonomy" id="56615"/>
    <lineage>
        <taxon>Eukaryota</taxon>
        <taxon>Fungi</taxon>
        <taxon>Dikarya</taxon>
        <taxon>Basidiomycota</taxon>
        <taxon>Pucciniomycotina</taxon>
        <taxon>Pucciniomycetes</taxon>
        <taxon>Pucciniales</taxon>
        <taxon>Pucciniaceae</taxon>
        <taxon>Puccinia</taxon>
    </lineage>
</organism>
<feature type="region of interest" description="Disordered" evidence="1">
    <location>
        <begin position="220"/>
        <end position="251"/>
    </location>
</feature>
<dbReference type="AlphaFoldDB" id="A0A5B0QGA6"/>
<evidence type="ECO:0000313" key="2">
    <source>
        <dbReference type="EMBL" id="KAA1112182.1"/>
    </source>
</evidence>
<accession>A0A5B0QGA6</accession>
<proteinExistence type="predicted"/>
<evidence type="ECO:0000313" key="3">
    <source>
        <dbReference type="Proteomes" id="UP000325313"/>
    </source>
</evidence>
<dbReference type="Proteomes" id="UP000325313">
    <property type="component" value="Unassembled WGS sequence"/>
</dbReference>
<comment type="caution">
    <text evidence="2">The sequence shown here is derived from an EMBL/GenBank/DDBJ whole genome shotgun (WGS) entry which is preliminary data.</text>
</comment>